<evidence type="ECO:0000256" key="2">
    <source>
        <dbReference type="ARBA" id="ARBA00023015"/>
    </source>
</evidence>
<evidence type="ECO:0000313" key="7">
    <source>
        <dbReference type="Proteomes" id="UP001264519"/>
    </source>
</evidence>
<sequence>MTPQVSFRQLQVFVSVARLGTVSAAAEALSLSQSATSQALSDLERQLGVALFERPGRRLCLNDLGRRLLPRAEELLDGLAGFVAAAREPEGELSGVLGISASATVGTYLLPGLAGRFSEAHPAVDLRLRLRNTVEVIHDVLRLQADLGLIEGECREPALVGEPWCEDRLVVVAAPGHALAHGGALDDAALAAAPWILRESGSGTRAVLEQAMQARGLRPEARLELGQHEAIKQAVRAGLGLGCLSELSVAGELERGELVALDTPLSLRRTFSLVWHPDRYRSPLWQAFKVFLVEARPPRERRAGSAPRAG</sequence>
<dbReference type="InterPro" id="IPR000847">
    <property type="entry name" value="LysR_HTH_N"/>
</dbReference>
<evidence type="ECO:0000256" key="4">
    <source>
        <dbReference type="ARBA" id="ARBA00023163"/>
    </source>
</evidence>
<dbReference type="PANTHER" id="PTHR30126:SF94">
    <property type="entry name" value="LYSR FAMILY TRANSCRIPTIONAL REGULATOR"/>
    <property type="match status" value="1"/>
</dbReference>
<keyword evidence="4" id="KW-0804">Transcription</keyword>
<dbReference type="InterPro" id="IPR005119">
    <property type="entry name" value="LysR_subst-bd"/>
</dbReference>
<dbReference type="Gene3D" id="1.10.10.10">
    <property type="entry name" value="Winged helix-like DNA-binding domain superfamily/Winged helix DNA-binding domain"/>
    <property type="match status" value="1"/>
</dbReference>
<keyword evidence="3" id="KW-0238">DNA-binding</keyword>
<dbReference type="Gene3D" id="3.40.190.290">
    <property type="match status" value="1"/>
</dbReference>
<protein>
    <submittedName>
        <fullName evidence="6">LysR substrate-binding domain-containing protein</fullName>
    </submittedName>
</protein>
<dbReference type="EMBL" id="JARWAK010000001">
    <property type="protein sequence ID" value="MDR5865414.1"/>
    <property type="molecule type" value="Genomic_DNA"/>
</dbReference>
<keyword evidence="7" id="KW-1185">Reference proteome</keyword>
<dbReference type="Proteomes" id="UP001264519">
    <property type="component" value="Unassembled WGS sequence"/>
</dbReference>
<proteinExistence type="inferred from homology"/>
<evidence type="ECO:0000259" key="5">
    <source>
        <dbReference type="PROSITE" id="PS50931"/>
    </source>
</evidence>
<evidence type="ECO:0000256" key="3">
    <source>
        <dbReference type="ARBA" id="ARBA00023125"/>
    </source>
</evidence>
<evidence type="ECO:0000256" key="1">
    <source>
        <dbReference type="ARBA" id="ARBA00009437"/>
    </source>
</evidence>
<dbReference type="Pfam" id="PF00126">
    <property type="entry name" value="HTH_1"/>
    <property type="match status" value="1"/>
</dbReference>
<accession>A0ABU1FYZ0</accession>
<dbReference type="PANTHER" id="PTHR30126">
    <property type="entry name" value="HTH-TYPE TRANSCRIPTIONAL REGULATOR"/>
    <property type="match status" value="1"/>
</dbReference>
<name>A0ABU1FYZ0_9GAMM</name>
<gene>
    <name evidence="6" type="ORF">QC818_01250</name>
</gene>
<comment type="similarity">
    <text evidence="1">Belongs to the LysR transcriptional regulatory family.</text>
</comment>
<dbReference type="SUPFAM" id="SSF46785">
    <property type="entry name" value="Winged helix' DNA-binding domain"/>
    <property type="match status" value="1"/>
</dbReference>
<dbReference type="InterPro" id="IPR036388">
    <property type="entry name" value="WH-like_DNA-bd_sf"/>
</dbReference>
<feature type="domain" description="HTH lysR-type" evidence="5">
    <location>
        <begin position="5"/>
        <end position="62"/>
    </location>
</feature>
<keyword evidence="2" id="KW-0805">Transcription regulation</keyword>
<dbReference type="InterPro" id="IPR036390">
    <property type="entry name" value="WH_DNA-bd_sf"/>
</dbReference>
<dbReference type="Pfam" id="PF03466">
    <property type="entry name" value="LysR_substrate"/>
    <property type="match status" value="1"/>
</dbReference>
<dbReference type="SUPFAM" id="SSF53850">
    <property type="entry name" value="Periplasmic binding protein-like II"/>
    <property type="match status" value="1"/>
</dbReference>
<dbReference type="PRINTS" id="PR00039">
    <property type="entry name" value="HTHLYSR"/>
</dbReference>
<reference evidence="6 7" key="1">
    <citation type="submission" date="2023-04" db="EMBL/GenBank/DDBJ databases">
        <title>A long-awaited taxogenomic arrangement of the family Halomonadaceae.</title>
        <authorList>
            <person name="De La Haba R."/>
            <person name="Chuvochina M."/>
            <person name="Wittouck S."/>
            <person name="Arahal D.R."/>
            <person name="Sanchez-Porro C."/>
            <person name="Hugenholtz P."/>
            <person name="Ventosa A."/>
        </authorList>
    </citation>
    <scope>NUCLEOTIDE SEQUENCE [LARGE SCALE GENOMIC DNA]</scope>
    <source>
        <strain evidence="6 7">DSM 23530</strain>
    </source>
</reference>
<comment type="caution">
    <text evidence="6">The sequence shown here is derived from an EMBL/GenBank/DDBJ whole genome shotgun (WGS) entry which is preliminary data.</text>
</comment>
<evidence type="ECO:0000313" key="6">
    <source>
        <dbReference type="EMBL" id="MDR5865414.1"/>
    </source>
</evidence>
<dbReference type="RefSeq" id="WP_309651011.1">
    <property type="nucleotide sequence ID" value="NZ_JARWAK010000001.1"/>
</dbReference>
<organism evidence="6 7">
    <name type="scientific">Halomonas koreensis</name>
    <dbReference type="NCBI Taxonomy" id="245385"/>
    <lineage>
        <taxon>Bacteria</taxon>
        <taxon>Pseudomonadati</taxon>
        <taxon>Pseudomonadota</taxon>
        <taxon>Gammaproteobacteria</taxon>
        <taxon>Oceanospirillales</taxon>
        <taxon>Halomonadaceae</taxon>
        <taxon>Halomonas</taxon>
    </lineage>
</organism>
<dbReference type="CDD" id="cd08420">
    <property type="entry name" value="PBP2_CysL_like"/>
    <property type="match status" value="1"/>
</dbReference>
<dbReference type="PROSITE" id="PS50931">
    <property type="entry name" value="HTH_LYSR"/>
    <property type="match status" value="1"/>
</dbReference>